<feature type="transmembrane region" description="Helical" evidence="7">
    <location>
        <begin position="158"/>
        <end position="177"/>
    </location>
</feature>
<evidence type="ECO:0000256" key="5">
    <source>
        <dbReference type="ARBA" id="ARBA00022989"/>
    </source>
</evidence>
<name>A0A9D9J1H7_9BACT</name>
<accession>A0A9D9J1H7</accession>
<feature type="transmembrane region" description="Helical" evidence="7">
    <location>
        <begin position="382"/>
        <end position="407"/>
    </location>
</feature>
<dbReference type="PANTHER" id="PTHR30106">
    <property type="entry name" value="INNER MEMBRANE PROTEIN YEIH-RELATED"/>
    <property type="match status" value="1"/>
</dbReference>
<protein>
    <submittedName>
        <fullName evidence="8">Sulfate exporter family transporter</fullName>
    </submittedName>
</protein>
<comment type="subcellular location">
    <subcellularLocation>
        <location evidence="1">Cell membrane</location>
        <topology evidence="1">Multi-pass membrane protein</topology>
    </subcellularLocation>
</comment>
<gene>
    <name evidence="8" type="ORF">IAB78_03020</name>
</gene>
<dbReference type="EMBL" id="JADILX010000052">
    <property type="protein sequence ID" value="MBO8485378.1"/>
    <property type="molecule type" value="Genomic_DNA"/>
</dbReference>
<comment type="caution">
    <text evidence="8">The sequence shown here is derived from an EMBL/GenBank/DDBJ whole genome shotgun (WGS) entry which is preliminary data.</text>
</comment>
<feature type="transmembrane region" description="Helical" evidence="7">
    <location>
        <begin position="12"/>
        <end position="29"/>
    </location>
</feature>
<dbReference type="Proteomes" id="UP000823750">
    <property type="component" value="Unassembled WGS sequence"/>
</dbReference>
<evidence type="ECO:0000256" key="6">
    <source>
        <dbReference type="ARBA" id="ARBA00023136"/>
    </source>
</evidence>
<keyword evidence="3" id="KW-1003">Cell membrane</keyword>
<dbReference type="PANTHER" id="PTHR30106:SF1">
    <property type="entry name" value="UPF0324 MEMBRANE PROTEIN FN0533"/>
    <property type="match status" value="1"/>
</dbReference>
<keyword evidence="5 7" id="KW-1133">Transmembrane helix</keyword>
<dbReference type="InterPro" id="IPR018383">
    <property type="entry name" value="UPF0324_pro"/>
</dbReference>
<dbReference type="GO" id="GO:0005886">
    <property type="term" value="C:plasma membrane"/>
    <property type="evidence" value="ECO:0007669"/>
    <property type="project" value="UniProtKB-SubCell"/>
</dbReference>
<evidence type="ECO:0000313" key="9">
    <source>
        <dbReference type="Proteomes" id="UP000823750"/>
    </source>
</evidence>
<evidence type="ECO:0000256" key="7">
    <source>
        <dbReference type="SAM" id="Phobius"/>
    </source>
</evidence>
<dbReference type="AlphaFoldDB" id="A0A9D9J1H7"/>
<feature type="transmembrane region" description="Helical" evidence="7">
    <location>
        <begin position="216"/>
        <end position="238"/>
    </location>
</feature>
<feature type="transmembrane region" description="Helical" evidence="7">
    <location>
        <begin position="49"/>
        <end position="67"/>
    </location>
</feature>
<evidence type="ECO:0000313" key="8">
    <source>
        <dbReference type="EMBL" id="MBO8485378.1"/>
    </source>
</evidence>
<reference evidence="8" key="2">
    <citation type="journal article" date="2021" name="PeerJ">
        <title>Extensive microbial diversity within the chicken gut microbiome revealed by metagenomics and culture.</title>
        <authorList>
            <person name="Gilroy R."/>
            <person name="Ravi A."/>
            <person name="Getino M."/>
            <person name="Pursley I."/>
            <person name="Horton D.L."/>
            <person name="Alikhan N.F."/>
            <person name="Baker D."/>
            <person name="Gharbi K."/>
            <person name="Hall N."/>
            <person name="Watson M."/>
            <person name="Adriaenssens E.M."/>
            <person name="Foster-Nyarko E."/>
            <person name="Jarju S."/>
            <person name="Secka A."/>
            <person name="Antonio M."/>
            <person name="Oren A."/>
            <person name="Chaudhuri R.R."/>
            <person name="La Ragione R."/>
            <person name="Hildebrand F."/>
            <person name="Pallen M.J."/>
        </authorList>
    </citation>
    <scope>NUCLEOTIDE SEQUENCE</scope>
    <source>
        <strain evidence="8">B2-16538</strain>
    </source>
</reference>
<feature type="transmembrane region" description="Helical" evidence="7">
    <location>
        <begin position="322"/>
        <end position="340"/>
    </location>
</feature>
<feature type="transmembrane region" description="Helical" evidence="7">
    <location>
        <begin position="189"/>
        <end position="210"/>
    </location>
</feature>
<organism evidence="8 9">
    <name type="scientific">Candidatus Cryptobacteroides excrementavium</name>
    <dbReference type="NCBI Taxonomy" id="2840759"/>
    <lineage>
        <taxon>Bacteria</taxon>
        <taxon>Pseudomonadati</taxon>
        <taxon>Bacteroidota</taxon>
        <taxon>Bacteroidia</taxon>
        <taxon>Bacteroidales</taxon>
        <taxon>Candidatus Cryptobacteroides</taxon>
    </lineage>
</organism>
<sequence>MKKWLRQFTSEDWIIVFAGAVILALAIAFPTVMPEMPKTLATSGDWLSALYMFLFVLVLTYVTSAALKRPLKGIFLSLLVIFLLTLGAQLIASIPAVKKLGFEPVFFAVILGLIVSNVFRVPKWLRPAIQSEFYIKIGIICLGSTILFKEVLESGAYGLAQSLIVVFSVWYFAFWVGKKMRVDPEMRTMLSSAVSICGVSAAIATCGVIKGDNRKLSYVISLVLIIAIPMMYLLPWLAGLMGLNEDVAGAWLGGTIDTTGAVAASGTLIGETAAKTAVIVKSSQNVLLGVAAFIISLMWSYRGTEHVERPTFGVIWDRFPKFVVGFIIASLVFSFCMDETTAKAAGVVTKGFQNTLFSIAFVCIGLETRFKEIFGKENRRPLYVFLIAQTFNIIVTLAVAYLMFGIIKPWLS</sequence>
<evidence type="ECO:0000256" key="1">
    <source>
        <dbReference type="ARBA" id="ARBA00004651"/>
    </source>
</evidence>
<evidence type="ECO:0000256" key="4">
    <source>
        <dbReference type="ARBA" id="ARBA00022692"/>
    </source>
</evidence>
<keyword evidence="6 7" id="KW-0472">Membrane</keyword>
<feature type="transmembrane region" description="Helical" evidence="7">
    <location>
        <begin position="282"/>
        <end position="301"/>
    </location>
</feature>
<keyword evidence="4 7" id="KW-0812">Transmembrane</keyword>
<comment type="similarity">
    <text evidence="2">Belongs to the UPF0324 family.</text>
</comment>
<feature type="transmembrane region" description="Helical" evidence="7">
    <location>
        <begin position="104"/>
        <end position="121"/>
    </location>
</feature>
<dbReference type="Pfam" id="PF03601">
    <property type="entry name" value="Cons_hypoth698"/>
    <property type="match status" value="1"/>
</dbReference>
<proteinExistence type="inferred from homology"/>
<feature type="transmembrane region" description="Helical" evidence="7">
    <location>
        <begin position="250"/>
        <end position="270"/>
    </location>
</feature>
<evidence type="ECO:0000256" key="3">
    <source>
        <dbReference type="ARBA" id="ARBA00022475"/>
    </source>
</evidence>
<reference evidence="8" key="1">
    <citation type="submission" date="2020-10" db="EMBL/GenBank/DDBJ databases">
        <authorList>
            <person name="Gilroy R."/>
        </authorList>
    </citation>
    <scope>NUCLEOTIDE SEQUENCE</scope>
    <source>
        <strain evidence="8">B2-16538</strain>
    </source>
</reference>
<feature type="transmembrane region" description="Helical" evidence="7">
    <location>
        <begin position="74"/>
        <end position="92"/>
    </location>
</feature>
<evidence type="ECO:0000256" key="2">
    <source>
        <dbReference type="ARBA" id="ARBA00007977"/>
    </source>
</evidence>